<comment type="caution">
    <text evidence="2">The sequence shown here is derived from an EMBL/GenBank/DDBJ whole genome shotgun (WGS) entry which is preliminary data.</text>
</comment>
<reference evidence="2" key="2">
    <citation type="submission" date="2023-01" db="EMBL/GenBank/DDBJ databases">
        <title>Draft genome sequence of Paraferrimonas sedimenticola strain NBRC 101628.</title>
        <authorList>
            <person name="Sun Q."/>
            <person name="Mori K."/>
        </authorList>
    </citation>
    <scope>NUCLEOTIDE SEQUENCE</scope>
    <source>
        <strain evidence="2">NBRC 101628</strain>
    </source>
</reference>
<proteinExistence type="predicted"/>
<protein>
    <recommendedName>
        <fullName evidence="4">Inner membrane protein</fullName>
    </recommendedName>
</protein>
<dbReference type="InterPro" id="IPR019629">
    <property type="entry name" value="Uncharacterised_HI1736/YgjV"/>
</dbReference>
<dbReference type="Pfam" id="PF10688">
    <property type="entry name" value="Imp-YgjV"/>
    <property type="match status" value="1"/>
</dbReference>
<keyword evidence="3" id="KW-1185">Reference proteome</keyword>
<organism evidence="2 3">
    <name type="scientific">Paraferrimonas sedimenticola</name>
    <dbReference type="NCBI Taxonomy" id="375674"/>
    <lineage>
        <taxon>Bacteria</taxon>
        <taxon>Pseudomonadati</taxon>
        <taxon>Pseudomonadota</taxon>
        <taxon>Gammaproteobacteria</taxon>
        <taxon>Alteromonadales</taxon>
        <taxon>Ferrimonadaceae</taxon>
        <taxon>Paraferrimonas</taxon>
    </lineage>
</organism>
<feature type="transmembrane region" description="Helical" evidence="1">
    <location>
        <begin position="83"/>
        <end position="99"/>
    </location>
</feature>
<feature type="transmembrane region" description="Helical" evidence="1">
    <location>
        <begin position="127"/>
        <end position="143"/>
    </location>
</feature>
<gene>
    <name evidence="2" type="ORF">GCM10007895_11880</name>
</gene>
<keyword evidence="1" id="KW-0472">Membrane</keyword>
<accession>A0AA37RW87</accession>
<feature type="transmembrane region" description="Helical" evidence="1">
    <location>
        <begin position="58"/>
        <end position="77"/>
    </location>
</feature>
<evidence type="ECO:0008006" key="4">
    <source>
        <dbReference type="Google" id="ProtNLM"/>
    </source>
</evidence>
<evidence type="ECO:0000313" key="2">
    <source>
        <dbReference type="EMBL" id="GLP95882.1"/>
    </source>
</evidence>
<keyword evidence="1" id="KW-0812">Transmembrane</keyword>
<dbReference type="Proteomes" id="UP001161422">
    <property type="component" value="Unassembled WGS sequence"/>
</dbReference>
<dbReference type="AlphaFoldDB" id="A0AA37RW87"/>
<sequence>MAMGWYAAYQSDDRQFIFYNFASALVAALHFGMLGSMVGVGLMLISGLRFGISLYSKHASWGTLFAIVTLIQGVYLFEGWYDGFGIASSMMACWILFAFEGRQLRIAAFICILLSLVHSVGIDSWSSILYCTGTMISLAWGLLRSTPKSETVAA</sequence>
<keyword evidence="1" id="KW-1133">Transmembrane helix</keyword>
<evidence type="ECO:0000313" key="3">
    <source>
        <dbReference type="Proteomes" id="UP001161422"/>
    </source>
</evidence>
<evidence type="ECO:0000256" key="1">
    <source>
        <dbReference type="SAM" id="Phobius"/>
    </source>
</evidence>
<name>A0AA37RW87_9GAMM</name>
<reference evidence="2" key="1">
    <citation type="journal article" date="2014" name="Int. J. Syst. Evol. Microbiol.">
        <title>Complete genome sequence of Corynebacterium casei LMG S-19264T (=DSM 44701T), isolated from a smear-ripened cheese.</title>
        <authorList>
            <consortium name="US DOE Joint Genome Institute (JGI-PGF)"/>
            <person name="Walter F."/>
            <person name="Albersmeier A."/>
            <person name="Kalinowski J."/>
            <person name="Ruckert C."/>
        </authorList>
    </citation>
    <scope>NUCLEOTIDE SEQUENCE</scope>
    <source>
        <strain evidence="2">NBRC 101628</strain>
    </source>
</reference>
<dbReference type="EMBL" id="BSNC01000003">
    <property type="protein sequence ID" value="GLP95882.1"/>
    <property type="molecule type" value="Genomic_DNA"/>
</dbReference>
<feature type="transmembrane region" description="Helical" evidence="1">
    <location>
        <begin position="16"/>
        <end position="46"/>
    </location>
</feature>